<evidence type="ECO:0000256" key="1">
    <source>
        <dbReference type="SAM" id="MobiDB-lite"/>
    </source>
</evidence>
<reference evidence="2 3" key="1">
    <citation type="journal article" date="2020" name="Microorganisms">
        <title>Osmotic Adaptation and Compatible Solute Biosynthesis of Phototrophic Bacteria as Revealed from Genome Analyses.</title>
        <authorList>
            <person name="Imhoff J.F."/>
            <person name="Rahn T."/>
            <person name="Kunzel S."/>
            <person name="Keller A."/>
            <person name="Neulinger S.C."/>
        </authorList>
    </citation>
    <scope>NUCLEOTIDE SEQUENCE [LARGE SCALE GENOMIC DNA]</scope>
    <source>
        <strain evidence="2 3">DSM 9895</strain>
    </source>
</reference>
<dbReference type="EMBL" id="NRRL01000034">
    <property type="protein sequence ID" value="MBK1668941.1"/>
    <property type="molecule type" value="Genomic_DNA"/>
</dbReference>
<accession>A0ABS1DEP4</accession>
<organism evidence="2 3">
    <name type="scientific">Rhodovibrio sodomensis</name>
    <dbReference type="NCBI Taxonomy" id="1088"/>
    <lineage>
        <taxon>Bacteria</taxon>
        <taxon>Pseudomonadati</taxon>
        <taxon>Pseudomonadota</taxon>
        <taxon>Alphaproteobacteria</taxon>
        <taxon>Rhodospirillales</taxon>
        <taxon>Rhodovibrionaceae</taxon>
        <taxon>Rhodovibrio</taxon>
    </lineage>
</organism>
<evidence type="ECO:0000313" key="2">
    <source>
        <dbReference type="EMBL" id="MBK1668941.1"/>
    </source>
</evidence>
<name>A0ABS1DEP4_9PROT</name>
<dbReference type="InterPro" id="IPR011050">
    <property type="entry name" value="Pectin_lyase_fold/virulence"/>
</dbReference>
<dbReference type="RefSeq" id="WP_200341263.1">
    <property type="nucleotide sequence ID" value="NZ_NRRL01000034.1"/>
</dbReference>
<dbReference type="Gene3D" id="2.160.20.20">
    <property type="match status" value="1"/>
</dbReference>
<comment type="caution">
    <text evidence="2">The sequence shown here is derived from an EMBL/GenBank/DDBJ whole genome shotgun (WGS) entry which is preliminary data.</text>
</comment>
<evidence type="ECO:0000313" key="3">
    <source>
        <dbReference type="Proteomes" id="UP001296873"/>
    </source>
</evidence>
<dbReference type="InterPro" id="IPR012332">
    <property type="entry name" value="Autotransporter_pectin_lyase_C"/>
</dbReference>
<evidence type="ECO:0008006" key="4">
    <source>
        <dbReference type="Google" id="ProtNLM"/>
    </source>
</evidence>
<sequence length="743" mass="80633">MRFFIHRGKLSLRQAIIGGSFGVFVHASVVAGAGGAEPQLTDDQLIDAGLTAPTTVAVASGIGEEMAKSEHVRLAAQGGTDSTPPRRKPESKAGSEDGLAALVEVVRGLGQGYSEPMKPGTWRSLLNGNTLAQVCTSYAKRADFTTSLDNCVMGLHAWTSAAFDREQYIYQRGGGHRAYEGNEIYRFNLATGKWARVTDSGKAVPQDPDGPERQPYKPLYDDGSPSSAHHYAHLIWAKDRLVMGPMLGFGEPSVFNKSIFTWTPDGGYKVIGDAKDWRHSKMAAGCSDIDPATGDVLLSNGGLRRINPATGEITFIGLFHNSKLNASDCVYDPETKTFYDWKDGHLQVLDVKSGESERLTFFEPRKVSVASGHALRGRNVFLWNGGRSVFVWDLTKMPEPAFVELRNAGSTESPEGCGLDSCRDYDHDRGNYGKWWYVESLDVFIGFDEVHEPLWVYRPPETIPQADPRKAELQKQGYTCADTVLGWECPDLQKQVDDGSVQKGLYLQGAVVNDEVDFNGAWIEGAVKNRKGALIAEAGAVIRNVKVTNPSTGGNANCVRLQSNGRVEVHNLTCTGADMGILGNTEELLIANSEIGNTADSGRQLGHILYLCGGAEQDGCTVTIRDSRIYGPGSGGHALKTGASKTVLENVTLDETRGKGSRLIDAVNGGVVEIRNSKLIAAPNDGNGDVIGFDYEARRAHTRNRIQIENSTIDCMNGDLLAGRNSFQTAEIRRAGNRLENCR</sequence>
<proteinExistence type="predicted"/>
<dbReference type="InterPro" id="IPR011044">
    <property type="entry name" value="Quino_amine_DH_bsu"/>
</dbReference>
<feature type="region of interest" description="Disordered" evidence="1">
    <location>
        <begin position="72"/>
        <end position="95"/>
    </location>
</feature>
<dbReference type="SUPFAM" id="SSF51126">
    <property type="entry name" value="Pectin lyase-like"/>
    <property type="match status" value="1"/>
</dbReference>
<dbReference type="SUPFAM" id="SSF50969">
    <property type="entry name" value="YVTN repeat-like/Quinoprotein amine dehydrogenase"/>
    <property type="match status" value="1"/>
</dbReference>
<gene>
    <name evidence="2" type="ORF">CKO28_12960</name>
</gene>
<dbReference type="Proteomes" id="UP001296873">
    <property type="component" value="Unassembled WGS sequence"/>
</dbReference>
<protein>
    <recommendedName>
        <fullName evidence="4">Right handed beta helix domain-containing protein</fullName>
    </recommendedName>
</protein>
<keyword evidence="3" id="KW-1185">Reference proteome</keyword>